<dbReference type="InterPro" id="IPR037066">
    <property type="entry name" value="Plug_dom_sf"/>
</dbReference>
<evidence type="ECO:0000259" key="5">
    <source>
        <dbReference type="Pfam" id="PF07715"/>
    </source>
</evidence>
<dbReference type="EMBL" id="JAALLT010000002">
    <property type="protein sequence ID" value="NGP75990.1"/>
    <property type="molecule type" value="Genomic_DNA"/>
</dbReference>
<dbReference type="Pfam" id="PF07715">
    <property type="entry name" value="Plug"/>
    <property type="match status" value="1"/>
</dbReference>
<accession>A0A6M1SSZ0</accession>
<evidence type="ECO:0000313" key="6">
    <source>
        <dbReference type="EMBL" id="NGP75990.1"/>
    </source>
</evidence>
<feature type="domain" description="TonB-dependent receptor plug" evidence="5">
    <location>
        <begin position="152"/>
        <end position="242"/>
    </location>
</feature>
<dbReference type="PANTHER" id="PTHR40980:SF5">
    <property type="entry name" value="TONB-DEPENDENT RECEPTOR"/>
    <property type="match status" value="1"/>
</dbReference>
<evidence type="ECO:0000256" key="1">
    <source>
        <dbReference type="ARBA" id="ARBA00004442"/>
    </source>
</evidence>
<dbReference type="GO" id="GO:0009279">
    <property type="term" value="C:cell outer membrane"/>
    <property type="evidence" value="ECO:0007669"/>
    <property type="project" value="UniProtKB-SubCell"/>
</dbReference>
<keyword evidence="4" id="KW-0732">Signal</keyword>
<protein>
    <submittedName>
        <fullName evidence="6">TonB-dependent receptor plug domain-containing protein</fullName>
    </submittedName>
</protein>
<dbReference type="SUPFAM" id="SSF49464">
    <property type="entry name" value="Carboxypeptidase regulatory domain-like"/>
    <property type="match status" value="1"/>
</dbReference>
<comment type="caution">
    <text evidence="6">The sequence shown here is derived from an EMBL/GenBank/DDBJ whole genome shotgun (WGS) entry which is preliminary data.</text>
</comment>
<evidence type="ECO:0000256" key="3">
    <source>
        <dbReference type="ARBA" id="ARBA00023237"/>
    </source>
</evidence>
<dbReference type="Pfam" id="PF13715">
    <property type="entry name" value="CarbopepD_reg_2"/>
    <property type="match status" value="1"/>
</dbReference>
<dbReference type="Gene3D" id="2.170.130.10">
    <property type="entry name" value="TonB-dependent receptor, plug domain"/>
    <property type="match status" value="1"/>
</dbReference>
<reference evidence="6 7" key="1">
    <citation type="submission" date="2020-02" db="EMBL/GenBank/DDBJ databases">
        <title>Balneolaceae bacterium YR4-1, complete genome.</title>
        <authorList>
            <person name="Li Y."/>
            <person name="Wu S."/>
        </authorList>
    </citation>
    <scope>NUCLEOTIDE SEQUENCE [LARGE SCALE GENOMIC DNA]</scope>
    <source>
        <strain evidence="6 7">YR4-1</strain>
    </source>
</reference>
<keyword evidence="6" id="KW-0675">Receptor</keyword>
<keyword evidence="7" id="KW-1185">Reference proteome</keyword>
<evidence type="ECO:0000256" key="2">
    <source>
        <dbReference type="ARBA" id="ARBA00023136"/>
    </source>
</evidence>
<dbReference type="SUPFAM" id="SSF56935">
    <property type="entry name" value="Porins"/>
    <property type="match status" value="1"/>
</dbReference>
<evidence type="ECO:0000313" key="7">
    <source>
        <dbReference type="Proteomes" id="UP000473278"/>
    </source>
</evidence>
<organism evidence="6 7">
    <name type="scientific">Halalkalibaculum roseum</name>
    <dbReference type="NCBI Taxonomy" id="2709311"/>
    <lineage>
        <taxon>Bacteria</taxon>
        <taxon>Pseudomonadati</taxon>
        <taxon>Balneolota</taxon>
        <taxon>Balneolia</taxon>
        <taxon>Balneolales</taxon>
        <taxon>Balneolaceae</taxon>
        <taxon>Halalkalibaculum</taxon>
    </lineage>
</organism>
<comment type="subcellular location">
    <subcellularLocation>
        <location evidence="1">Cell outer membrane</location>
    </subcellularLocation>
</comment>
<dbReference type="RefSeq" id="WP_165139952.1">
    <property type="nucleotide sequence ID" value="NZ_JAALLT010000002.1"/>
</dbReference>
<dbReference type="PANTHER" id="PTHR40980">
    <property type="entry name" value="PLUG DOMAIN-CONTAINING PROTEIN"/>
    <property type="match status" value="1"/>
</dbReference>
<dbReference type="AlphaFoldDB" id="A0A6M1SSZ0"/>
<dbReference type="Proteomes" id="UP000473278">
    <property type="component" value="Unassembled WGS sequence"/>
</dbReference>
<feature type="signal peptide" evidence="4">
    <location>
        <begin position="1"/>
        <end position="29"/>
    </location>
</feature>
<dbReference type="InterPro" id="IPR008969">
    <property type="entry name" value="CarboxyPept-like_regulatory"/>
</dbReference>
<dbReference type="InterPro" id="IPR012910">
    <property type="entry name" value="Plug_dom"/>
</dbReference>
<keyword evidence="2" id="KW-0472">Membrane</keyword>
<evidence type="ECO:0000256" key="4">
    <source>
        <dbReference type="SAM" id="SignalP"/>
    </source>
</evidence>
<dbReference type="Gene3D" id="2.40.170.20">
    <property type="entry name" value="TonB-dependent receptor, beta-barrel domain"/>
    <property type="match status" value="1"/>
</dbReference>
<dbReference type="InterPro" id="IPR036942">
    <property type="entry name" value="Beta-barrel_TonB_sf"/>
</dbReference>
<feature type="chain" id="PRO_5026719822" evidence="4">
    <location>
        <begin position="30"/>
        <end position="918"/>
    </location>
</feature>
<keyword evidence="3" id="KW-0998">Cell outer membrane</keyword>
<dbReference type="Gene3D" id="2.60.40.1120">
    <property type="entry name" value="Carboxypeptidase-like, regulatory domain"/>
    <property type="match status" value="1"/>
</dbReference>
<sequence>MKAQTIIQHFKILGLASATILLLAGTSFAQGSNSQYGKIVGKVVDAETGETVIGANVVISGTSQGDATDIDGKYTIDKVQPGIYSLTASYISYTKKTLTGIEVDAGKVVTVNIKLSPETLGLEEVIVSAQAATNNEAGLLSIQRKSLAVQDGLSSEFLGKTGDSNVAAAMKRVTGVSIIGDNNVYVRGLGNRYSNIQLNGSQVPSTSPNKKEAPIDLVGSGLVDNVVVQKTYSPDQSGEFSGGSVQITTREFPDEKNFTLNYSTSYNSVSTFDNMLSYSGSSTDFIGFDNGKRSLPSIISSQRLTSGEVEGQAASQFHSDWNITDSNKSLPSQKISINYADQFNEDRLPIGLVSNFSYKYEQRTEPNKTMREIQSASDVGSALLRSDYRSNVGIERAKLSGMLNLFTKPNSTTKIGLKNLYSNSVNNSAHIITGDFVNAPAATRQTILDFDRRSIFSSTLELDKAFLKFMDSRLKANISFSQAIQDRPDRRTTQYNQSTGTNAFNIFFDDGGNTHYFAKQNEKNYSAEVKYEFNPLKILKLKMGGAGTIRDRDFDARRFRYTNFSGGYPSEIRSQEPSVTLNSQLVVDGIIDLSETSTPQDSYNGSQNLLAGYLSTIWYPMNNVTWEIGARIENSDQEVETLNDGNAELIANVENTDILPATNLTYSLSDKTNIRGAFSYTLARPEFREISAFSFQDFIGGQIVYGNPDLNRTQIQNYDLRLETYPSAGELFAISAFYKHFEDPIELFYRFTERSEVEYRNGDEAILYGVELEGRKNITDRLQVVANGSFIFSETKVTNPENINRVANAERPMYGQSPYTVNVSTFYRFPNNSLDLSLIYNTFGKRVVTVGKVNHPDDEYEQPFHNLGFNASYRYGSAKFSLGIENLLLDEREYKQGDVTTFQYDQGMTVEMGISLTF</sequence>
<name>A0A6M1SSZ0_9BACT</name>
<proteinExistence type="predicted"/>
<gene>
    <name evidence="6" type="ORF">G3570_05075</name>
</gene>